<comment type="caution">
    <text evidence="5">The sequence shown here is derived from an EMBL/GenBank/DDBJ whole genome shotgun (WGS) entry which is preliminary data.</text>
</comment>
<protein>
    <submittedName>
        <fullName evidence="5">Gamma-glutamylcyclotransferase</fullName>
    </submittedName>
</protein>
<name>A0A844G4K8_9BACT</name>
<evidence type="ECO:0000256" key="1">
    <source>
        <dbReference type="ARBA" id="ARBA00023239"/>
    </source>
</evidence>
<sequence length="166" mass="19890">MNWIFRKAMQIYAHGKNRRKGTEMKGLYAYFAYGSNLLPERLFQRCPTAVPYAPAILPNYRLTERLYADVDYAPGEQVHGFVYLLRAHDVARLDRYEGYPQIYRRYTVDVILDDGTELPALIYEMTPKTKEIRNRLPYPEEYRKICREGANLHRIKNHFIRKRRRK</sequence>
<reference evidence="5 6" key="1">
    <citation type="submission" date="2019-08" db="EMBL/GenBank/DDBJ databases">
        <title>In-depth cultivation of the pig gut microbiome towards novel bacterial diversity and tailored functional studies.</title>
        <authorList>
            <person name="Wylensek D."/>
            <person name="Hitch T.C.A."/>
            <person name="Clavel T."/>
        </authorList>
    </citation>
    <scope>NUCLEOTIDE SEQUENCE [LARGE SCALE GENOMIC DNA]</scope>
    <source>
        <strain evidence="5 6">BBE-744-WT-12</strain>
    </source>
</reference>
<evidence type="ECO:0000313" key="5">
    <source>
        <dbReference type="EMBL" id="MST97551.1"/>
    </source>
</evidence>
<evidence type="ECO:0000256" key="3">
    <source>
        <dbReference type="PIRSR" id="PIRSR617939-2"/>
    </source>
</evidence>
<dbReference type="CDD" id="cd06661">
    <property type="entry name" value="GGCT_like"/>
    <property type="match status" value="1"/>
</dbReference>
<accession>A0A844G4K8</accession>
<dbReference type="EMBL" id="VUNS01000011">
    <property type="protein sequence ID" value="MST97551.1"/>
    <property type="molecule type" value="Genomic_DNA"/>
</dbReference>
<keyword evidence="5" id="KW-0808">Transferase</keyword>
<keyword evidence="6" id="KW-1185">Reference proteome</keyword>
<proteinExistence type="predicted"/>
<dbReference type="PANTHER" id="PTHR12935:SF0">
    <property type="entry name" value="GAMMA-GLUTAMYLCYCLOTRANSFERASE"/>
    <property type="match status" value="1"/>
</dbReference>
<organism evidence="5 6">
    <name type="scientific">Victivallis lenta</name>
    <dbReference type="NCBI Taxonomy" id="2606640"/>
    <lineage>
        <taxon>Bacteria</taxon>
        <taxon>Pseudomonadati</taxon>
        <taxon>Lentisphaerota</taxon>
        <taxon>Lentisphaeria</taxon>
        <taxon>Victivallales</taxon>
        <taxon>Victivallaceae</taxon>
        <taxon>Victivallis</taxon>
    </lineage>
</organism>
<feature type="active site" description="Proton acceptor" evidence="2">
    <location>
        <position position="97"/>
    </location>
</feature>
<dbReference type="AlphaFoldDB" id="A0A844G4K8"/>
<feature type="binding site" evidence="3">
    <location>
        <begin position="30"/>
        <end position="35"/>
    </location>
    <ligand>
        <name>substrate</name>
    </ligand>
</feature>
<dbReference type="Proteomes" id="UP000435649">
    <property type="component" value="Unassembled WGS sequence"/>
</dbReference>
<keyword evidence="1" id="KW-0456">Lyase</keyword>
<dbReference type="InterPro" id="IPR036568">
    <property type="entry name" value="GGCT-like_sf"/>
</dbReference>
<evidence type="ECO:0000256" key="2">
    <source>
        <dbReference type="PIRSR" id="PIRSR617939-1"/>
    </source>
</evidence>
<dbReference type="InterPro" id="IPR013024">
    <property type="entry name" value="GGCT-like"/>
</dbReference>
<dbReference type="InterPro" id="IPR009288">
    <property type="entry name" value="AIG2-like_dom"/>
</dbReference>
<dbReference type="InterPro" id="IPR017939">
    <property type="entry name" value="G-Glutamylcylcotransferase"/>
</dbReference>
<feature type="domain" description="Gamma-glutamylcyclotransferase AIG2-like" evidence="4">
    <location>
        <begin position="30"/>
        <end position="134"/>
    </location>
</feature>
<dbReference type="Gene3D" id="3.10.490.10">
    <property type="entry name" value="Gamma-glutamyl cyclotransferase-like"/>
    <property type="match status" value="1"/>
</dbReference>
<gene>
    <name evidence="5" type="ORF">FYJ85_10925</name>
</gene>
<dbReference type="GO" id="GO:0003839">
    <property type="term" value="F:gamma-glutamylcyclotransferase activity"/>
    <property type="evidence" value="ECO:0007669"/>
    <property type="project" value="InterPro"/>
</dbReference>
<dbReference type="SUPFAM" id="SSF110857">
    <property type="entry name" value="Gamma-glutamyl cyclotransferase-like"/>
    <property type="match status" value="1"/>
</dbReference>
<evidence type="ECO:0000259" key="4">
    <source>
        <dbReference type="Pfam" id="PF06094"/>
    </source>
</evidence>
<dbReference type="PANTHER" id="PTHR12935">
    <property type="entry name" value="GAMMA-GLUTAMYLCYCLOTRANSFERASE"/>
    <property type="match status" value="1"/>
</dbReference>
<dbReference type="Pfam" id="PF06094">
    <property type="entry name" value="GGACT"/>
    <property type="match status" value="1"/>
</dbReference>
<dbReference type="GO" id="GO:0016740">
    <property type="term" value="F:transferase activity"/>
    <property type="evidence" value="ECO:0007669"/>
    <property type="project" value="UniProtKB-KW"/>
</dbReference>
<evidence type="ECO:0000313" key="6">
    <source>
        <dbReference type="Proteomes" id="UP000435649"/>
    </source>
</evidence>